<keyword evidence="2" id="KW-1185">Reference proteome</keyword>
<organism evidence="1 2">
    <name type="scientific">candidate division MSBL1 archaeon SCGC-AAA259A05</name>
    <dbReference type="NCBI Taxonomy" id="1698259"/>
    <lineage>
        <taxon>Archaea</taxon>
        <taxon>Methanobacteriati</taxon>
        <taxon>Methanobacteriota</taxon>
        <taxon>candidate division MSBL1</taxon>
    </lineage>
</organism>
<evidence type="ECO:0000313" key="2">
    <source>
        <dbReference type="Proteomes" id="UP000070163"/>
    </source>
</evidence>
<comment type="caution">
    <text evidence="1">The sequence shown here is derived from an EMBL/GenBank/DDBJ whole genome shotgun (WGS) entry which is preliminary data.</text>
</comment>
<evidence type="ECO:0000313" key="1">
    <source>
        <dbReference type="EMBL" id="KXA90787.1"/>
    </source>
</evidence>
<dbReference type="EMBL" id="LHXJ01000038">
    <property type="protein sequence ID" value="KXA90787.1"/>
    <property type="molecule type" value="Genomic_DNA"/>
</dbReference>
<accession>A0A133U9D3</accession>
<gene>
    <name evidence="1" type="ORF">AKJ57_03650</name>
</gene>
<dbReference type="Proteomes" id="UP000070163">
    <property type="component" value="Unassembled WGS sequence"/>
</dbReference>
<name>A0A133U9D3_9EURY</name>
<proteinExistence type="predicted"/>
<sequence>MGEVYVAACPVCSMVKRSKNQENLFPENGQKPEYFLKVQEVGGKVAGSNPRGRGRGSAKGKVETKEQYSLEEVKDTEKFEQVRERLVKRLRTLADELEGD</sequence>
<protein>
    <submittedName>
        <fullName evidence="1">Uncharacterized protein</fullName>
    </submittedName>
</protein>
<dbReference type="AlphaFoldDB" id="A0A133U9D3"/>
<reference evidence="1 2" key="1">
    <citation type="journal article" date="2016" name="Sci. Rep.">
        <title>Metabolic traits of an uncultured archaeal lineage -MSBL1- from brine pools of the Red Sea.</title>
        <authorList>
            <person name="Mwirichia R."/>
            <person name="Alam I."/>
            <person name="Rashid M."/>
            <person name="Vinu M."/>
            <person name="Ba-Alawi W."/>
            <person name="Anthony Kamau A."/>
            <person name="Kamanda Ngugi D."/>
            <person name="Goker M."/>
            <person name="Klenk H.P."/>
            <person name="Bajic V."/>
            <person name="Stingl U."/>
        </authorList>
    </citation>
    <scope>NUCLEOTIDE SEQUENCE [LARGE SCALE GENOMIC DNA]</scope>
    <source>
        <strain evidence="1">SCGC-AAA259A05</strain>
    </source>
</reference>